<gene>
    <name evidence="4" type="ORF">SAMN02745164_02094</name>
</gene>
<dbReference type="Pfam" id="PF00994">
    <property type="entry name" value="MoCF_biosynth"/>
    <property type="match status" value="1"/>
</dbReference>
<dbReference type="InterPro" id="IPR001453">
    <property type="entry name" value="MoaB/Mog_dom"/>
</dbReference>
<proteinExistence type="predicted"/>
<evidence type="ECO:0000259" key="3">
    <source>
        <dbReference type="SMART" id="SM00852"/>
    </source>
</evidence>
<keyword evidence="4" id="KW-0548">Nucleotidyltransferase</keyword>
<evidence type="ECO:0000313" key="4">
    <source>
        <dbReference type="EMBL" id="SHF25020.1"/>
    </source>
</evidence>
<evidence type="ECO:0000256" key="1">
    <source>
        <dbReference type="ARBA" id="ARBA00005046"/>
    </source>
</evidence>
<dbReference type="InterPro" id="IPR008284">
    <property type="entry name" value="MoCF_biosynth_CS"/>
</dbReference>
<dbReference type="OrthoDB" id="9784492at2"/>
<dbReference type="STRING" id="1122195.SAMN02745164_02094"/>
<dbReference type="InterPro" id="IPR051920">
    <property type="entry name" value="MPT_Adenylyltrnsfr/MoaC-Rel"/>
</dbReference>
<dbReference type="PROSITE" id="PS01078">
    <property type="entry name" value="MOCF_BIOSYNTHESIS_1"/>
    <property type="match status" value="1"/>
</dbReference>
<name>A0A1M5A3X9_MARH1</name>
<organism evidence="4 5">
    <name type="scientific">Marinitoga hydrogenitolerans (strain DSM 16785 / JCM 12826 / AT1271)</name>
    <dbReference type="NCBI Taxonomy" id="1122195"/>
    <lineage>
        <taxon>Bacteria</taxon>
        <taxon>Thermotogati</taxon>
        <taxon>Thermotogota</taxon>
        <taxon>Thermotogae</taxon>
        <taxon>Petrotogales</taxon>
        <taxon>Petrotogaceae</taxon>
        <taxon>Marinitoga</taxon>
    </lineage>
</organism>
<dbReference type="SMART" id="SM00852">
    <property type="entry name" value="MoCF_biosynth"/>
    <property type="match status" value="1"/>
</dbReference>
<dbReference type="InterPro" id="IPR036425">
    <property type="entry name" value="MoaB/Mog-like_dom_sf"/>
</dbReference>
<feature type="domain" description="MoaB/Mog" evidence="3">
    <location>
        <begin position="4"/>
        <end position="148"/>
    </location>
</feature>
<reference evidence="4" key="1">
    <citation type="submission" date="2016-11" db="EMBL/GenBank/DDBJ databases">
        <authorList>
            <person name="Varghese N."/>
            <person name="Submissions S."/>
        </authorList>
    </citation>
    <scope>NUCLEOTIDE SEQUENCE [LARGE SCALE GENOMIC DNA]</scope>
    <source>
        <strain evidence="4">DSM 16785</strain>
    </source>
</reference>
<dbReference type="PANTHER" id="PTHR43764:SF1">
    <property type="entry name" value="MOLYBDOPTERIN MOLYBDOTRANSFERASE"/>
    <property type="match status" value="1"/>
</dbReference>
<accession>A0A1M5A3X9</accession>
<dbReference type="CDD" id="cd00886">
    <property type="entry name" value="MogA_MoaB"/>
    <property type="match status" value="1"/>
</dbReference>
<evidence type="ECO:0000256" key="2">
    <source>
        <dbReference type="ARBA" id="ARBA00023150"/>
    </source>
</evidence>
<dbReference type="Gene3D" id="3.40.980.10">
    <property type="entry name" value="MoaB/Mog-like domain"/>
    <property type="match status" value="1"/>
</dbReference>
<dbReference type="GO" id="GO:0006777">
    <property type="term" value="P:Mo-molybdopterin cofactor biosynthetic process"/>
    <property type="evidence" value="ECO:0007669"/>
    <property type="project" value="UniProtKB-KW"/>
</dbReference>
<keyword evidence="2" id="KW-0501">Molybdenum cofactor biosynthesis</keyword>
<sequence>MKYFILTLSDKGSKGEREDLSGKVIKEIMTSINSKLVGYEILPDEEELITKKLKELIKKEGIDLILTTGGTGLTPRDVTPEATLKVIEKRIYGMEIAMIVEALKHTPHGMLSRAIVGIANETLIINLPGSPKAVKENLNVLLPAIPHAIDKIKNLGGDCAR</sequence>
<keyword evidence="4" id="KW-0808">Transferase</keyword>
<keyword evidence="5" id="KW-1185">Reference proteome</keyword>
<dbReference type="AlphaFoldDB" id="A0A1M5A3X9"/>
<dbReference type="GO" id="GO:0016779">
    <property type="term" value="F:nucleotidyltransferase activity"/>
    <property type="evidence" value="ECO:0007669"/>
    <property type="project" value="UniProtKB-KW"/>
</dbReference>
<dbReference type="SUPFAM" id="SSF53218">
    <property type="entry name" value="Molybdenum cofactor biosynthesis proteins"/>
    <property type="match status" value="1"/>
</dbReference>
<comment type="pathway">
    <text evidence="1">Cofactor biosynthesis; molybdopterin biosynthesis.</text>
</comment>
<dbReference type="NCBIfam" id="TIGR00177">
    <property type="entry name" value="molyb_syn"/>
    <property type="match status" value="1"/>
</dbReference>
<dbReference type="RefSeq" id="WP_072865976.1">
    <property type="nucleotide sequence ID" value="NZ_FQUI01000052.1"/>
</dbReference>
<dbReference type="Proteomes" id="UP000184334">
    <property type="component" value="Unassembled WGS sequence"/>
</dbReference>
<dbReference type="UniPathway" id="UPA00344"/>
<dbReference type="PANTHER" id="PTHR43764">
    <property type="entry name" value="MOLYBDENUM COFACTOR BIOSYNTHESIS"/>
    <property type="match status" value="1"/>
</dbReference>
<dbReference type="EMBL" id="FQUI01000052">
    <property type="protein sequence ID" value="SHF25020.1"/>
    <property type="molecule type" value="Genomic_DNA"/>
</dbReference>
<protein>
    <submittedName>
        <fullName evidence="4">Molybdopterin adenylyltransferase</fullName>
    </submittedName>
</protein>
<comment type="caution">
    <text evidence="4">The sequence shown here is derived from an EMBL/GenBank/DDBJ whole genome shotgun (WGS) entry which is preliminary data.</text>
</comment>
<evidence type="ECO:0000313" key="5">
    <source>
        <dbReference type="Proteomes" id="UP000184334"/>
    </source>
</evidence>